<feature type="transmembrane region" description="Helical" evidence="1">
    <location>
        <begin position="7"/>
        <end position="26"/>
    </location>
</feature>
<evidence type="ECO:0008006" key="4">
    <source>
        <dbReference type="Google" id="ProtNLM"/>
    </source>
</evidence>
<accession>A0A6L5GDB2</accession>
<evidence type="ECO:0000313" key="2">
    <source>
        <dbReference type="EMBL" id="MQM27628.1"/>
    </source>
</evidence>
<dbReference type="EMBL" id="WIAO01000026">
    <property type="protein sequence ID" value="MQM27628.1"/>
    <property type="molecule type" value="Genomic_DNA"/>
</dbReference>
<gene>
    <name evidence="2" type="ORF">GFD30_18940</name>
</gene>
<dbReference type="RefSeq" id="WP_153026751.1">
    <property type="nucleotide sequence ID" value="NZ_WIAO01000026.1"/>
</dbReference>
<organism evidence="2 3">
    <name type="scientific">Glycomyces albidus</name>
    <dbReference type="NCBI Taxonomy" id="2656774"/>
    <lineage>
        <taxon>Bacteria</taxon>
        <taxon>Bacillati</taxon>
        <taxon>Actinomycetota</taxon>
        <taxon>Actinomycetes</taxon>
        <taxon>Glycomycetales</taxon>
        <taxon>Glycomycetaceae</taxon>
        <taxon>Glycomyces</taxon>
    </lineage>
</organism>
<keyword evidence="1" id="KW-1133">Transmembrane helix</keyword>
<keyword evidence="1" id="KW-0812">Transmembrane</keyword>
<protein>
    <recommendedName>
        <fullName evidence="4">DUF3817 domain-containing protein</fullName>
    </recommendedName>
</protein>
<dbReference type="Proteomes" id="UP000477750">
    <property type="component" value="Unassembled WGS sequence"/>
</dbReference>
<proteinExistence type="predicted"/>
<dbReference type="AlphaFoldDB" id="A0A6L5GDB2"/>
<evidence type="ECO:0000313" key="3">
    <source>
        <dbReference type="Proteomes" id="UP000477750"/>
    </source>
</evidence>
<feature type="transmembrane region" description="Helical" evidence="1">
    <location>
        <begin position="32"/>
        <end position="55"/>
    </location>
</feature>
<keyword evidence="3" id="KW-1185">Reference proteome</keyword>
<reference evidence="2 3" key="1">
    <citation type="submission" date="2019-10" db="EMBL/GenBank/DDBJ databases">
        <title>Glycomyces albidus sp. nov., a novel actinomycete isolated from rhizosphere soil of wheat (Triticum aestivum L.).</title>
        <authorList>
            <person name="Qian L."/>
        </authorList>
    </citation>
    <scope>NUCLEOTIDE SEQUENCE [LARGE SCALE GENOMIC DNA]</scope>
    <source>
        <strain evidence="2 3">NEAU-7082</strain>
    </source>
</reference>
<evidence type="ECO:0000256" key="1">
    <source>
        <dbReference type="SAM" id="Phobius"/>
    </source>
</evidence>
<sequence length="87" mass="9167">MEPRRVLHLIGAVELSTFLLMMANLATVHLQLLSSILGPLHGLAYTLTVIAAALLSQGRHRVWLLALVPAVGGLLAARALPAPDATV</sequence>
<feature type="transmembrane region" description="Helical" evidence="1">
    <location>
        <begin position="62"/>
        <end position="80"/>
    </location>
</feature>
<name>A0A6L5GDB2_9ACTN</name>
<comment type="caution">
    <text evidence="2">The sequence shown here is derived from an EMBL/GenBank/DDBJ whole genome shotgun (WGS) entry which is preliminary data.</text>
</comment>
<keyword evidence="1" id="KW-0472">Membrane</keyword>